<comment type="similarity">
    <text evidence="1">Belongs to the prokaryotic molybdopterin-containing oxidoreductase family.</text>
</comment>
<evidence type="ECO:0000313" key="6">
    <source>
        <dbReference type="EMBL" id="MEQ2457055.1"/>
    </source>
</evidence>
<evidence type="ECO:0000256" key="1">
    <source>
        <dbReference type="ARBA" id="ARBA00010312"/>
    </source>
</evidence>
<dbReference type="Pfam" id="PF04879">
    <property type="entry name" value="Molybdop_Fe4S4"/>
    <property type="match status" value="1"/>
</dbReference>
<dbReference type="PANTHER" id="PTHR43742">
    <property type="entry name" value="TRIMETHYLAMINE-N-OXIDE REDUCTASE"/>
    <property type="match status" value="1"/>
</dbReference>
<dbReference type="InterPro" id="IPR006657">
    <property type="entry name" value="MoPterin_dinucl-bd_dom"/>
</dbReference>
<dbReference type="InterPro" id="IPR050612">
    <property type="entry name" value="Prok_Mopterin_Oxidored"/>
</dbReference>
<evidence type="ECO:0000256" key="3">
    <source>
        <dbReference type="ARBA" id="ARBA00023004"/>
    </source>
</evidence>
<dbReference type="Gene3D" id="3.40.228.10">
    <property type="entry name" value="Dimethylsulfoxide Reductase, domain 2"/>
    <property type="match status" value="1"/>
</dbReference>
<dbReference type="Pfam" id="PF00384">
    <property type="entry name" value="Molybdopterin"/>
    <property type="match status" value="1"/>
</dbReference>
<dbReference type="SUPFAM" id="SSF53706">
    <property type="entry name" value="Formate dehydrogenase/DMSO reductase, domains 1-3"/>
    <property type="match status" value="1"/>
</dbReference>
<dbReference type="InterPro" id="IPR009010">
    <property type="entry name" value="Asp_de-COase-like_dom_sf"/>
</dbReference>
<dbReference type="RefSeq" id="WP_349140815.1">
    <property type="nucleotide sequence ID" value="NZ_JBBMFT010000007.1"/>
</dbReference>
<dbReference type="PANTHER" id="PTHR43742:SF6">
    <property type="entry name" value="OXIDOREDUCTASE YYAE-RELATED"/>
    <property type="match status" value="1"/>
</dbReference>
<keyword evidence="4" id="KW-0411">Iron-sulfur</keyword>
<sequence>MPTCRSACPYDCPEGCSLLVETDGAAVTAITGDPANPYTDGWVCAKLRNLPSALRSPHRILTPLRRTGPKGSGQFVPISWTQAVEEIAGRWKELIAQYGPETILPYSYAGTMGAVHRNCGEGFFRALGASELTRTLCSSGKSAGWQSVMGDSCDLSPWDVEHSDLILLWSSNLPATRAHLVPIVRRAKARGAQVILIDVYETPSAALADRSILVRPGSDGALALSMLQVLQAEGLTDEAYLSAHTTGWDALKATLERWTPEQTQAVTGLAPETVRALARAYGAAQAPCIVLGSGFSRSGNGGEATRAIAALPAAVGAWAKRGGGTYGVCSSPSLVDKSLVKLPHLARPETQTVNINQLGPALAGEGVRTPIHSLYVYHANPAAVTSDQNAVLRGLGREDLFTVVHERYMTDTARYADLILPAPYMVETEDLYTPYGYRQIQYVKPVTDPPGEVKGNWQVFSLLARAMGLDDPHFGRSVGELCREMVERSRWLTGEQKAQVLAGEPVVLETPFPLPVETEDGKIHLADPAPITWYPPHGGPEALRLVCAPAVHTLNSSFNEVPALEQARGPMTLRMNADDAARRGLAHGDVALCVNELGRVRFTVALDRAVVPGTVVAEGVYPGRDTVNALTHARLSDLGAATTLNDNTVEVFPLTL</sequence>
<dbReference type="SUPFAM" id="SSF50692">
    <property type="entry name" value="ADC-like"/>
    <property type="match status" value="1"/>
</dbReference>
<dbReference type="Gene3D" id="2.40.40.20">
    <property type="match status" value="1"/>
</dbReference>
<keyword evidence="3" id="KW-0408">Iron</keyword>
<evidence type="ECO:0000259" key="5">
    <source>
        <dbReference type="PROSITE" id="PS51669"/>
    </source>
</evidence>
<keyword evidence="2" id="KW-0479">Metal-binding</keyword>
<dbReference type="Gene3D" id="2.20.25.90">
    <property type="entry name" value="ADC-like domains"/>
    <property type="match status" value="1"/>
</dbReference>
<protein>
    <submittedName>
        <fullName evidence="6">Molybdopterin-dependent oxidoreductase</fullName>
    </submittedName>
</protein>
<feature type="domain" description="4Fe-4S Mo/W bis-MGD-type" evidence="5">
    <location>
        <begin position="1"/>
        <end position="58"/>
    </location>
</feature>
<name>A0ABV1ER33_9FIRM</name>
<evidence type="ECO:0000256" key="2">
    <source>
        <dbReference type="ARBA" id="ARBA00022723"/>
    </source>
</evidence>
<evidence type="ECO:0000256" key="4">
    <source>
        <dbReference type="ARBA" id="ARBA00023014"/>
    </source>
</evidence>
<dbReference type="PROSITE" id="PS51669">
    <property type="entry name" value="4FE4S_MOW_BIS_MGD"/>
    <property type="match status" value="1"/>
</dbReference>
<organism evidence="6 7">
    <name type="scientific">Flavonifractor hominis</name>
    <dbReference type="NCBI Taxonomy" id="3133178"/>
    <lineage>
        <taxon>Bacteria</taxon>
        <taxon>Bacillati</taxon>
        <taxon>Bacillota</taxon>
        <taxon>Clostridia</taxon>
        <taxon>Eubacteriales</taxon>
        <taxon>Oscillospiraceae</taxon>
        <taxon>Flavonifractor</taxon>
    </lineage>
</organism>
<keyword evidence="7" id="KW-1185">Reference proteome</keyword>
<dbReference type="CDD" id="cd02766">
    <property type="entry name" value="MopB_3"/>
    <property type="match status" value="1"/>
</dbReference>
<dbReference type="SMART" id="SM00926">
    <property type="entry name" value="Molybdop_Fe4S4"/>
    <property type="match status" value="1"/>
</dbReference>
<dbReference type="InterPro" id="IPR006656">
    <property type="entry name" value="Mopterin_OxRdtase"/>
</dbReference>
<dbReference type="Pfam" id="PF01568">
    <property type="entry name" value="Molydop_binding"/>
    <property type="match status" value="1"/>
</dbReference>
<gene>
    <name evidence="6" type="ORF">WMO45_11015</name>
</gene>
<dbReference type="EMBL" id="JBBMFT010000007">
    <property type="protein sequence ID" value="MEQ2457055.1"/>
    <property type="molecule type" value="Genomic_DNA"/>
</dbReference>
<accession>A0ABV1ER33</accession>
<dbReference type="InterPro" id="IPR006963">
    <property type="entry name" value="Mopterin_OxRdtase_4Fe-4S_dom"/>
</dbReference>
<dbReference type="Proteomes" id="UP001440599">
    <property type="component" value="Unassembled WGS sequence"/>
</dbReference>
<comment type="caution">
    <text evidence="6">The sequence shown here is derived from an EMBL/GenBank/DDBJ whole genome shotgun (WGS) entry which is preliminary data.</text>
</comment>
<dbReference type="Gene3D" id="3.30.2070.10">
    <property type="entry name" value="Formate dehydrogenase/DMSO reductase"/>
    <property type="match status" value="1"/>
</dbReference>
<dbReference type="Gene3D" id="3.40.50.740">
    <property type="match status" value="1"/>
</dbReference>
<evidence type="ECO:0000313" key="7">
    <source>
        <dbReference type="Proteomes" id="UP001440599"/>
    </source>
</evidence>
<proteinExistence type="inferred from homology"/>
<reference evidence="6 7" key="1">
    <citation type="submission" date="2024-03" db="EMBL/GenBank/DDBJ databases">
        <title>Human intestinal bacterial collection.</title>
        <authorList>
            <person name="Pauvert C."/>
            <person name="Hitch T.C.A."/>
            <person name="Clavel T."/>
        </authorList>
    </citation>
    <scope>NUCLEOTIDE SEQUENCE [LARGE SCALE GENOMIC DNA]</scope>
    <source>
        <strain evidence="6 7">CLA-AP-H34</strain>
    </source>
</reference>